<dbReference type="Proteomes" id="UP000000238">
    <property type="component" value="Chromosome"/>
</dbReference>
<protein>
    <submittedName>
        <fullName evidence="2">Uncharacterized protein</fullName>
    </submittedName>
</protein>
<dbReference type="EMBL" id="CP000155">
    <property type="protein sequence ID" value="ABC31401.1"/>
    <property type="molecule type" value="Genomic_DNA"/>
</dbReference>
<evidence type="ECO:0000313" key="3">
    <source>
        <dbReference type="Proteomes" id="UP000000238"/>
    </source>
</evidence>
<dbReference type="AlphaFoldDB" id="Q2SD73"/>
<name>Q2SD73_HAHCH</name>
<keyword evidence="3" id="KW-1185">Reference proteome</keyword>
<feature type="transmembrane region" description="Helical" evidence="1">
    <location>
        <begin position="32"/>
        <end position="52"/>
    </location>
</feature>
<sequence length="136" mass="15172">MTDLSRNFVGRAHSGRKALKRKGSNRNAINRLATESCLTLGVVIALVFRFQAKLATAFESDFYSGVFTTDIFDRFGLDIEKRGIVHFSLAFAGLVVKIFPLFPKAFAFVQEKAEPKLVICFQVEQNRRIVGAVGLQ</sequence>
<reference evidence="2 3" key="1">
    <citation type="journal article" date="2005" name="Nucleic Acids Res.">
        <title>Genomic blueprint of Hahella chejuensis, a marine microbe producing an algicidal agent.</title>
        <authorList>
            <person name="Jeong H."/>
            <person name="Yim J.H."/>
            <person name="Lee C."/>
            <person name="Choi S.-H."/>
            <person name="Park Y.K."/>
            <person name="Yoon S.H."/>
            <person name="Hur C.-G."/>
            <person name="Kang H.-Y."/>
            <person name="Kim D."/>
            <person name="Lee H.H."/>
            <person name="Park K.H."/>
            <person name="Park S.-H."/>
            <person name="Park H.-S."/>
            <person name="Lee H.K."/>
            <person name="Oh T.K."/>
            <person name="Kim J.F."/>
        </authorList>
    </citation>
    <scope>NUCLEOTIDE SEQUENCE [LARGE SCALE GENOMIC DNA]</scope>
    <source>
        <strain evidence="2 3">KCTC 2396</strain>
    </source>
</reference>
<gene>
    <name evidence="2" type="ordered locus">HCH_04702</name>
</gene>
<feature type="transmembrane region" description="Helical" evidence="1">
    <location>
        <begin position="84"/>
        <end position="102"/>
    </location>
</feature>
<dbReference type="HOGENOM" id="CLU_1872544_0_0_6"/>
<accession>Q2SD73</accession>
<dbReference type="KEGG" id="hch:HCH_04702"/>
<organism evidence="2 3">
    <name type="scientific">Hahella chejuensis (strain KCTC 2396)</name>
    <dbReference type="NCBI Taxonomy" id="349521"/>
    <lineage>
        <taxon>Bacteria</taxon>
        <taxon>Pseudomonadati</taxon>
        <taxon>Pseudomonadota</taxon>
        <taxon>Gammaproteobacteria</taxon>
        <taxon>Oceanospirillales</taxon>
        <taxon>Hahellaceae</taxon>
        <taxon>Hahella</taxon>
    </lineage>
</organism>
<proteinExistence type="predicted"/>
<evidence type="ECO:0000313" key="2">
    <source>
        <dbReference type="EMBL" id="ABC31401.1"/>
    </source>
</evidence>
<keyword evidence="1" id="KW-0472">Membrane</keyword>
<keyword evidence="1" id="KW-1133">Transmembrane helix</keyword>
<evidence type="ECO:0000256" key="1">
    <source>
        <dbReference type="SAM" id="Phobius"/>
    </source>
</evidence>
<keyword evidence="1" id="KW-0812">Transmembrane</keyword>